<keyword evidence="10" id="KW-1185">Reference proteome</keyword>
<feature type="transmembrane region" description="Helical" evidence="8">
    <location>
        <begin position="105"/>
        <end position="124"/>
    </location>
</feature>
<dbReference type="PANTHER" id="PTHR30269:SF37">
    <property type="entry name" value="MEMBRANE TRANSPORTER PROTEIN"/>
    <property type="match status" value="1"/>
</dbReference>
<evidence type="ECO:0000313" key="9">
    <source>
        <dbReference type="EMBL" id="MBB3941874.1"/>
    </source>
</evidence>
<keyword evidence="4 8" id="KW-1003">Cell membrane</keyword>
<evidence type="ECO:0000256" key="1">
    <source>
        <dbReference type="ARBA" id="ARBA00004651"/>
    </source>
</evidence>
<reference evidence="9 10" key="1">
    <citation type="submission" date="2020-08" db="EMBL/GenBank/DDBJ databases">
        <title>Genomic Encyclopedia of Type Strains, Phase IV (KMG-IV): sequencing the most valuable type-strain genomes for metagenomic binning, comparative biology and taxonomic classification.</title>
        <authorList>
            <person name="Goeker M."/>
        </authorList>
    </citation>
    <scope>NUCLEOTIDE SEQUENCE [LARGE SCALE GENOMIC DNA]</scope>
    <source>
        <strain evidence="9 10">DSM 29050</strain>
    </source>
</reference>
<organism evidence="9 10">
    <name type="scientific">Sphingorhabdus rigui</name>
    <dbReference type="NCBI Taxonomy" id="1282858"/>
    <lineage>
        <taxon>Bacteria</taxon>
        <taxon>Pseudomonadati</taxon>
        <taxon>Pseudomonadota</taxon>
        <taxon>Alphaproteobacteria</taxon>
        <taxon>Sphingomonadales</taxon>
        <taxon>Sphingomonadaceae</taxon>
        <taxon>Sphingorhabdus</taxon>
    </lineage>
</organism>
<dbReference type="InterPro" id="IPR002781">
    <property type="entry name" value="TM_pro_TauE-like"/>
</dbReference>
<name>A0A840AZU2_9SPHN</name>
<dbReference type="GO" id="GO:0005886">
    <property type="term" value="C:plasma membrane"/>
    <property type="evidence" value="ECO:0007669"/>
    <property type="project" value="UniProtKB-SubCell"/>
</dbReference>
<comment type="similarity">
    <text evidence="2 8">Belongs to the 4-toluene sulfonate uptake permease (TSUP) (TC 2.A.102) family.</text>
</comment>
<keyword evidence="7 8" id="KW-0472">Membrane</keyword>
<evidence type="ECO:0000256" key="8">
    <source>
        <dbReference type="RuleBase" id="RU363041"/>
    </source>
</evidence>
<evidence type="ECO:0000256" key="5">
    <source>
        <dbReference type="ARBA" id="ARBA00022692"/>
    </source>
</evidence>
<keyword evidence="3" id="KW-0813">Transport</keyword>
<evidence type="ECO:0000256" key="7">
    <source>
        <dbReference type="ARBA" id="ARBA00023136"/>
    </source>
</evidence>
<gene>
    <name evidence="9" type="ORF">GGR91_000096</name>
</gene>
<feature type="transmembrane region" description="Helical" evidence="8">
    <location>
        <begin position="136"/>
        <end position="153"/>
    </location>
</feature>
<evidence type="ECO:0000256" key="6">
    <source>
        <dbReference type="ARBA" id="ARBA00022989"/>
    </source>
</evidence>
<feature type="transmembrane region" description="Helical" evidence="8">
    <location>
        <begin position="229"/>
        <end position="250"/>
    </location>
</feature>
<dbReference type="Pfam" id="PF01925">
    <property type="entry name" value="TauE"/>
    <property type="match status" value="1"/>
</dbReference>
<dbReference type="InterPro" id="IPR052017">
    <property type="entry name" value="TSUP"/>
</dbReference>
<dbReference type="RefSeq" id="WP_246336987.1">
    <property type="nucleotide sequence ID" value="NZ_BAABBG010000001.1"/>
</dbReference>
<dbReference type="AlphaFoldDB" id="A0A840AZU2"/>
<keyword evidence="6 8" id="KW-1133">Transmembrane helix</keyword>
<protein>
    <recommendedName>
        <fullName evidence="8">Probable membrane transporter protein</fullName>
    </recommendedName>
</protein>
<comment type="caution">
    <text evidence="9">The sequence shown here is derived from an EMBL/GenBank/DDBJ whole genome shotgun (WGS) entry which is preliminary data.</text>
</comment>
<dbReference type="Proteomes" id="UP000581447">
    <property type="component" value="Unassembled WGS sequence"/>
</dbReference>
<feature type="transmembrane region" description="Helical" evidence="8">
    <location>
        <begin position="80"/>
        <end position="99"/>
    </location>
</feature>
<comment type="subcellular location">
    <subcellularLocation>
        <location evidence="1 8">Cell membrane</location>
        <topology evidence="1 8">Multi-pass membrane protein</topology>
    </subcellularLocation>
</comment>
<sequence>MNIHDLTGLATAQLLLLSAMTFGAAYIRGLTGFGMAIILVPLFGMIVTPGEAVVIGILLQVLIGPVGLKVIFADAHRQSALMIAAFAMLATPIGVLLLKVTTPDVARLMIAAIAIGAFALVLLPQRGELRPGPKETAATGIASGILTGFAAMPGPPVVPFYLRQPIPPKEARASMMLVFFATAIAGTISAFALGLADARLLWLSLLLFPSVLAGNWLGAKSFGKVPPSLWRSFVAGILGLAGISALIRLFN</sequence>
<evidence type="ECO:0000256" key="2">
    <source>
        <dbReference type="ARBA" id="ARBA00009142"/>
    </source>
</evidence>
<evidence type="ECO:0000256" key="3">
    <source>
        <dbReference type="ARBA" id="ARBA00022448"/>
    </source>
</evidence>
<dbReference type="EMBL" id="JACIEA010000001">
    <property type="protein sequence ID" value="MBB3941874.1"/>
    <property type="molecule type" value="Genomic_DNA"/>
</dbReference>
<feature type="transmembrane region" description="Helical" evidence="8">
    <location>
        <begin position="33"/>
        <end position="59"/>
    </location>
</feature>
<evidence type="ECO:0000313" key="10">
    <source>
        <dbReference type="Proteomes" id="UP000581447"/>
    </source>
</evidence>
<feature type="transmembrane region" description="Helical" evidence="8">
    <location>
        <begin position="200"/>
        <end position="217"/>
    </location>
</feature>
<accession>A0A840AZU2</accession>
<keyword evidence="5 8" id="KW-0812">Transmembrane</keyword>
<dbReference type="PANTHER" id="PTHR30269">
    <property type="entry name" value="TRANSMEMBRANE PROTEIN YFCA"/>
    <property type="match status" value="1"/>
</dbReference>
<proteinExistence type="inferred from homology"/>
<feature type="transmembrane region" description="Helical" evidence="8">
    <location>
        <begin position="173"/>
        <end position="193"/>
    </location>
</feature>
<evidence type="ECO:0000256" key="4">
    <source>
        <dbReference type="ARBA" id="ARBA00022475"/>
    </source>
</evidence>